<protein>
    <submittedName>
        <fullName evidence="2">Uncharacterized protein</fullName>
    </submittedName>
</protein>
<name>A0A218WIE0_PUNGR</name>
<comment type="caution">
    <text evidence="2">The sequence shown here is derived from an EMBL/GenBank/DDBJ whole genome shotgun (WGS) entry which is preliminary data.</text>
</comment>
<dbReference type="AlphaFoldDB" id="A0A218WIE0"/>
<evidence type="ECO:0000313" key="3">
    <source>
        <dbReference type="Proteomes" id="UP000197138"/>
    </source>
</evidence>
<reference evidence="3" key="1">
    <citation type="journal article" date="2017" name="Plant J.">
        <title>The pomegranate (Punica granatum L.) genome and the genomics of punicalagin biosynthesis.</title>
        <authorList>
            <person name="Qin G."/>
            <person name="Xu C."/>
            <person name="Ming R."/>
            <person name="Tang H."/>
            <person name="Guyot R."/>
            <person name="Kramer E.M."/>
            <person name="Hu Y."/>
            <person name="Yi X."/>
            <person name="Qi Y."/>
            <person name="Xu X."/>
            <person name="Gao Z."/>
            <person name="Pan H."/>
            <person name="Jian J."/>
            <person name="Tian Y."/>
            <person name="Yue Z."/>
            <person name="Xu Y."/>
        </authorList>
    </citation>
    <scope>NUCLEOTIDE SEQUENCE [LARGE SCALE GENOMIC DNA]</scope>
    <source>
        <strain evidence="3">cv. Dabenzi</strain>
    </source>
</reference>
<gene>
    <name evidence="2" type="ORF">CDL15_Pgr013072</name>
</gene>
<evidence type="ECO:0000256" key="1">
    <source>
        <dbReference type="SAM" id="MobiDB-lite"/>
    </source>
</evidence>
<dbReference type="Proteomes" id="UP000197138">
    <property type="component" value="Unassembled WGS sequence"/>
</dbReference>
<accession>A0A218WIE0</accession>
<proteinExistence type="predicted"/>
<evidence type="ECO:0000313" key="2">
    <source>
        <dbReference type="EMBL" id="OWM72604.1"/>
    </source>
</evidence>
<organism evidence="2 3">
    <name type="scientific">Punica granatum</name>
    <name type="common">Pomegranate</name>
    <dbReference type="NCBI Taxonomy" id="22663"/>
    <lineage>
        <taxon>Eukaryota</taxon>
        <taxon>Viridiplantae</taxon>
        <taxon>Streptophyta</taxon>
        <taxon>Embryophyta</taxon>
        <taxon>Tracheophyta</taxon>
        <taxon>Spermatophyta</taxon>
        <taxon>Magnoliopsida</taxon>
        <taxon>eudicotyledons</taxon>
        <taxon>Gunneridae</taxon>
        <taxon>Pentapetalae</taxon>
        <taxon>rosids</taxon>
        <taxon>malvids</taxon>
        <taxon>Myrtales</taxon>
        <taxon>Lythraceae</taxon>
        <taxon>Punica</taxon>
    </lineage>
</organism>
<feature type="region of interest" description="Disordered" evidence="1">
    <location>
        <begin position="1"/>
        <end position="65"/>
    </location>
</feature>
<sequence>MPETSPGEGGSGGDMAGLCSASNGCRVMDGEESPEHRPRALAESPPHRNRIESTHPIDPRQIISI</sequence>
<dbReference type="EMBL" id="MTKT01004273">
    <property type="protein sequence ID" value="OWM72604.1"/>
    <property type="molecule type" value="Genomic_DNA"/>
</dbReference>
<feature type="compositionally biased region" description="Basic and acidic residues" evidence="1">
    <location>
        <begin position="33"/>
        <end position="58"/>
    </location>
</feature>